<proteinExistence type="predicted"/>
<sequence length="127" mass="14690">MKSNSNVRPAIIQDLGNGSFHYNYNVTERKIEDEKVGEKTVYDYDTVQVWEKPTYENLTRAIIRSEIDETEEFSLINDYYAAQLGIETDEDRKKKAVNDYKTYLAHVAEIKQMVRDDLATVGLDESA</sequence>
<protein>
    <submittedName>
        <fullName evidence="1">Uncharacterized protein</fullName>
    </submittedName>
</protein>
<name>A0A8S5RMB7_9VIRU</name>
<organism evidence="1">
    <name type="scientific">virus sp. ctLpa4</name>
    <dbReference type="NCBI Taxonomy" id="2825814"/>
    <lineage>
        <taxon>Viruses</taxon>
    </lineage>
</organism>
<dbReference type="EMBL" id="BK059118">
    <property type="protein sequence ID" value="DAE32205.1"/>
    <property type="molecule type" value="Genomic_DNA"/>
</dbReference>
<reference evidence="1" key="1">
    <citation type="journal article" date="2021" name="Proc. Natl. Acad. Sci. U.S.A.">
        <title>A Catalog of Tens of Thousands of Viruses from Human Metagenomes Reveals Hidden Associations with Chronic Diseases.</title>
        <authorList>
            <person name="Tisza M.J."/>
            <person name="Buck C.B."/>
        </authorList>
    </citation>
    <scope>NUCLEOTIDE SEQUENCE</scope>
    <source>
        <strain evidence="1">CtLpa4</strain>
    </source>
</reference>
<evidence type="ECO:0000313" key="1">
    <source>
        <dbReference type="EMBL" id="DAE32205.1"/>
    </source>
</evidence>
<accession>A0A8S5RMB7</accession>